<dbReference type="AlphaFoldDB" id="A0A5D0I4C6"/>
<dbReference type="EMBL" id="VSDQ01000577">
    <property type="protein sequence ID" value="TYA78583.1"/>
    <property type="molecule type" value="Genomic_DNA"/>
</dbReference>
<sequence>MKQTITLILIVLPSICLSQKIQGKIYDEDSTVKGALIINLTKKDTTYSDVKGSFKMNTSSGDVLLFKSFFHIQKKTKITEEHFTNVQVFELKKRVNDLEEVLLTNEKEKQFEAKTYTADFGAALANDIKNNPHLYKPKSSYSAGIDLGRLIDLIGVTKLLKKKKKYEIKLINYNQIDSLFSNSKLFNNQLIFDQLGIPKDYKFLFFEYIEAQNLNCELLSTKENIELLDTIYKLGNDFSNILEENKVPKTSEKN</sequence>
<dbReference type="GO" id="GO:0004180">
    <property type="term" value="F:carboxypeptidase activity"/>
    <property type="evidence" value="ECO:0007669"/>
    <property type="project" value="UniProtKB-KW"/>
</dbReference>
<organism evidence="1 2">
    <name type="scientific">Seonamhaeicola marinus</name>
    <dbReference type="NCBI Taxonomy" id="1912246"/>
    <lineage>
        <taxon>Bacteria</taxon>
        <taxon>Pseudomonadati</taxon>
        <taxon>Bacteroidota</taxon>
        <taxon>Flavobacteriia</taxon>
        <taxon>Flavobacteriales</taxon>
        <taxon>Flavobacteriaceae</taxon>
    </lineage>
</organism>
<dbReference type="RefSeq" id="WP_148541726.1">
    <property type="nucleotide sequence ID" value="NZ_VSDQ01000577.1"/>
</dbReference>
<reference evidence="1 2" key="1">
    <citation type="submission" date="2019-08" db="EMBL/GenBank/DDBJ databases">
        <title>Seonamhaeicola sediminis sp. nov., isolated from marine sediment.</title>
        <authorList>
            <person name="Cao W.R."/>
        </authorList>
    </citation>
    <scope>NUCLEOTIDE SEQUENCE [LARGE SCALE GENOMIC DNA]</scope>
    <source>
        <strain evidence="1 2">B011</strain>
    </source>
</reference>
<comment type="caution">
    <text evidence="1">The sequence shown here is derived from an EMBL/GenBank/DDBJ whole genome shotgun (WGS) entry which is preliminary data.</text>
</comment>
<proteinExistence type="predicted"/>
<name>A0A5D0I4C6_9FLAO</name>
<evidence type="ECO:0000313" key="2">
    <source>
        <dbReference type="Proteomes" id="UP000323930"/>
    </source>
</evidence>
<keyword evidence="1" id="KW-0645">Protease</keyword>
<accession>A0A5D0I4C6</accession>
<protein>
    <submittedName>
        <fullName evidence="1">Carboxypeptidase-like regulatory domain-containing protein</fullName>
    </submittedName>
</protein>
<gene>
    <name evidence="1" type="ORF">FUA24_09520</name>
</gene>
<keyword evidence="2" id="KW-1185">Reference proteome</keyword>
<keyword evidence="1" id="KW-0121">Carboxypeptidase</keyword>
<evidence type="ECO:0000313" key="1">
    <source>
        <dbReference type="EMBL" id="TYA78583.1"/>
    </source>
</evidence>
<keyword evidence="1" id="KW-0378">Hydrolase</keyword>
<dbReference type="Proteomes" id="UP000323930">
    <property type="component" value="Unassembled WGS sequence"/>
</dbReference>
<dbReference type="OrthoDB" id="1422163at2"/>